<dbReference type="EMBL" id="BSXT01000188">
    <property type="protein sequence ID" value="GMF20182.1"/>
    <property type="molecule type" value="Genomic_DNA"/>
</dbReference>
<dbReference type="Proteomes" id="UP001165121">
    <property type="component" value="Unassembled WGS sequence"/>
</dbReference>
<comment type="caution">
    <text evidence="1">The sequence shown here is derived from an EMBL/GenBank/DDBJ whole genome shotgun (WGS) entry which is preliminary data.</text>
</comment>
<gene>
    <name evidence="1" type="ORF">Pfra01_000232400</name>
</gene>
<dbReference type="OrthoDB" id="443402at2759"/>
<dbReference type="AlphaFoldDB" id="A0A9W6WWD3"/>
<evidence type="ECO:0000313" key="2">
    <source>
        <dbReference type="Proteomes" id="UP001165121"/>
    </source>
</evidence>
<sequence>MHTTFLDWEDNLLVQIAVEFEVEGIRVTWEYVARRMRRLLPTAPLATTQHLQQVLPPVPSRTSIVQQSRQRYTPPAVEEQIGASISAVTEDQDDALVDLSVVPQVGRSVGAVVEEAADAAIEAMASTGDVVVAMASQVAKQSASEVGELAGVEIEDIVQAPLLLEQHDVIRAIASSFSKVTANDIRQAFGRTQTNAGEILPFGVEKTLASMQPLNERYVFLDVGAGIGNI</sequence>
<proteinExistence type="predicted"/>
<accession>A0A9W6WWD3</accession>
<protein>
    <submittedName>
        <fullName evidence="1">Unnamed protein product</fullName>
    </submittedName>
</protein>
<organism evidence="1 2">
    <name type="scientific">Phytophthora fragariaefolia</name>
    <dbReference type="NCBI Taxonomy" id="1490495"/>
    <lineage>
        <taxon>Eukaryota</taxon>
        <taxon>Sar</taxon>
        <taxon>Stramenopiles</taxon>
        <taxon>Oomycota</taxon>
        <taxon>Peronosporomycetes</taxon>
        <taxon>Peronosporales</taxon>
        <taxon>Peronosporaceae</taxon>
        <taxon>Phytophthora</taxon>
    </lineage>
</organism>
<evidence type="ECO:0000313" key="1">
    <source>
        <dbReference type="EMBL" id="GMF20182.1"/>
    </source>
</evidence>
<name>A0A9W6WWD3_9STRA</name>
<keyword evidence="2" id="KW-1185">Reference proteome</keyword>
<reference evidence="1" key="1">
    <citation type="submission" date="2023-04" db="EMBL/GenBank/DDBJ databases">
        <title>Phytophthora fragariaefolia NBRC 109709.</title>
        <authorList>
            <person name="Ichikawa N."/>
            <person name="Sato H."/>
            <person name="Tonouchi N."/>
        </authorList>
    </citation>
    <scope>NUCLEOTIDE SEQUENCE</scope>
    <source>
        <strain evidence="1">NBRC 109709</strain>
    </source>
</reference>